<sequence length="774" mass="81760">MSHTKQYRNVAVSSMAAATAVVAVAPAVSADSTEFTDVQESNSHYEGVMALAEQGIVDGYEDGSFGVYDNVTRRQIAVMLYNALDLQAPSDVSDALSAYSDVDADSLYAEQIAAVTEAGAFSGSNGKFNPADDITRAQMATVLVSGLNLKQYDDTVEDVDINLDNVGPSHEANVQVLANLDLTVATDDFHPSEEISRGAFATMLHGALQITDTTIVHSVEATTDVVDNDTPGQLAGFTINDGTNVSVDQLKESGYDVTFTSPSAIFTKLDDDGNAVKGAAITSTTGQLKDSFDIDTTFEYQVVISDDNGDIVAESDVVSVNVENFDTTYESIDDYTLQAGNLTLENSTTAVEGETVTITDVTGTTEAGDANNPIDAYSIDSSNPDVAYVNSEGELTTIKAGATEVTISTGETTTSFTLTVSADTREASNVTVDPSSVEFVADNGSKQQVDLTVTDQFGEIYTGEVYVKRPTVQVDETQKPIVEFAEGHSSNVAIDNGKGHFSITGSVEGQGNVAVYDEENGNPLGSVSVDVSGDLNVDNRKFEVVGGESDDTTIDAYAVGTGDERDKDSSVRLALNQYNEAGFKIGQESITAKEQTADEYTVQISNDTNANVQVSNNDVVVTAKGKTGTIDLDVSYGGTVVAEKTVTVKNSTPKMNAIAFKTTDAVTEAGETVNASTVLSYEEDTGIVTGVDVSTNENVYVDDNNFYIEKDGDDGLTDGDEIVGSIEWTGNKDLTITDNTAYTVQSGDQGNVIFSVKDDTDNTINTTAVSVDVP</sequence>
<keyword evidence="5" id="KW-1185">Reference proteome</keyword>
<dbReference type="Pfam" id="PF00395">
    <property type="entry name" value="SLH"/>
    <property type="match status" value="2"/>
</dbReference>
<dbReference type="SUPFAM" id="SSF49373">
    <property type="entry name" value="Invasin/intimin cell-adhesion fragments"/>
    <property type="match status" value="1"/>
</dbReference>
<evidence type="ECO:0000256" key="1">
    <source>
        <dbReference type="ARBA" id="ARBA00022729"/>
    </source>
</evidence>
<evidence type="ECO:0000313" key="5">
    <source>
        <dbReference type="Proteomes" id="UP001501459"/>
    </source>
</evidence>
<gene>
    <name evidence="4" type="ORF">GCM10008983_09660</name>
</gene>
<protein>
    <recommendedName>
        <fullName evidence="3">SLH domain-containing protein</fullName>
    </recommendedName>
</protein>
<dbReference type="Gene3D" id="2.60.40.1080">
    <property type="match status" value="1"/>
</dbReference>
<dbReference type="InterPro" id="IPR008964">
    <property type="entry name" value="Invasin/intimin_cell_adhesion"/>
</dbReference>
<dbReference type="Proteomes" id="UP001501459">
    <property type="component" value="Unassembled WGS sequence"/>
</dbReference>
<keyword evidence="1 2" id="KW-0732">Signal</keyword>
<comment type="caution">
    <text evidence="4">The sequence shown here is derived from an EMBL/GenBank/DDBJ whole genome shotgun (WGS) entry which is preliminary data.</text>
</comment>
<feature type="domain" description="SLH" evidence="3">
    <location>
        <begin position="31"/>
        <end position="94"/>
    </location>
</feature>
<feature type="chain" id="PRO_5045315088" description="SLH domain-containing protein" evidence="2">
    <location>
        <begin position="31"/>
        <end position="774"/>
    </location>
</feature>
<dbReference type="PROSITE" id="PS51272">
    <property type="entry name" value="SLH"/>
    <property type="match status" value="2"/>
</dbReference>
<accession>A0ABN0Z5X2</accession>
<evidence type="ECO:0000256" key="2">
    <source>
        <dbReference type="SAM" id="SignalP"/>
    </source>
</evidence>
<feature type="signal peptide" evidence="2">
    <location>
        <begin position="1"/>
        <end position="30"/>
    </location>
</feature>
<reference evidence="4 5" key="1">
    <citation type="journal article" date="2019" name="Int. J. Syst. Evol. Microbiol.">
        <title>The Global Catalogue of Microorganisms (GCM) 10K type strain sequencing project: providing services to taxonomists for standard genome sequencing and annotation.</title>
        <authorList>
            <consortium name="The Broad Institute Genomics Platform"/>
            <consortium name="The Broad Institute Genome Sequencing Center for Infectious Disease"/>
            <person name="Wu L."/>
            <person name="Ma J."/>
        </authorList>
    </citation>
    <scope>NUCLEOTIDE SEQUENCE [LARGE SCALE GENOMIC DNA]</scope>
    <source>
        <strain evidence="4 5">JCM 12149</strain>
    </source>
</reference>
<feature type="domain" description="SLH" evidence="3">
    <location>
        <begin position="95"/>
        <end position="157"/>
    </location>
</feature>
<evidence type="ECO:0000259" key="3">
    <source>
        <dbReference type="PROSITE" id="PS51272"/>
    </source>
</evidence>
<proteinExistence type="predicted"/>
<dbReference type="EMBL" id="BAAADM010000026">
    <property type="protein sequence ID" value="GAA0435162.1"/>
    <property type="molecule type" value="Genomic_DNA"/>
</dbReference>
<evidence type="ECO:0000313" key="4">
    <source>
        <dbReference type="EMBL" id="GAA0435162.1"/>
    </source>
</evidence>
<organism evidence="4 5">
    <name type="scientific">Lentibacillus halophilus</name>
    <dbReference type="NCBI Taxonomy" id="295065"/>
    <lineage>
        <taxon>Bacteria</taxon>
        <taxon>Bacillati</taxon>
        <taxon>Bacillota</taxon>
        <taxon>Bacilli</taxon>
        <taxon>Bacillales</taxon>
        <taxon>Bacillaceae</taxon>
        <taxon>Lentibacillus</taxon>
    </lineage>
</organism>
<name>A0ABN0Z5X2_9BACI</name>
<dbReference type="InterPro" id="IPR001119">
    <property type="entry name" value="SLH_dom"/>
</dbReference>
<dbReference type="RefSeq" id="WP_343751530.1">
    <property type="nucleotide sequence ID" value="NZ_BAAADM010000026.1"/>
</dbReference>